<evidence type="ECO:0000313" key="2">
    <source>
        <dbReference type="Proteomes" id="UP000269665"/>
    </source>
</evidence>
<sequence length="117" mass="13520">MRHIVNYPDDIDFLSFFESEPSYISSDLQCMAYTVSNHGTTIEFSYNVTEGWVQVKLLADEHVIIQYLTEGVTDIVLRKDRSGEYIFTEVISHVIDTKIEIMWKPLISIKVNSLIKS</sequence>
<organism evidence="1 2">
    <name type="scientific">Pectobacterium parmentieri</name>
    <dbReference type="NCBI Taxonomy" id="1905730"/>
    <lineage>
        <taxon>Bacteria</taxon>
        <taxon>Pseudomonadati</taxon>
        <taxon>Pseudomonadota</taxon>
        <taxon>Gammaproteobacteria</taxon>
        <taxon>Enterobacterales</taxon>
        <taxon>Pectobacteriaceae</taxon>
        <taxon>Pectobacterium</taxon>
    </lineage>
</organism>
<reference evidence="1 2" key="1">
    <citation type="journal article" date="2018" name="BMC Genomics">
        <title>High genomic variability in the plant pathogenic bacterium Pectobacterium parmentieri deciphered from de novo assembled complete genomes.</title>
        <authorList>
            <person name="Zoledowska S."/>
            <person name="Motyka-Pomagruk A."/>
            <person name="Sledz W."/>
            <person name="Mengoni A."/>
            <person name="Lojkowska E."/>
        </authorList>
    </citation>
    <scope>NUCLEOTIDE SEQUENCE [LARGE SCALE GENOMIC DNA]</scope>
    <source>
        <strain evidence="1 2">IFB5626</strain>
    </source>
</reference>
<accession>A0A8B3FJF4</accession>
<gene>
    <name evidence="1" type="ORF">C5E00_16350</name>
</gene>
<dbReference type="Proteomes" id="UP000269665">
    <property type="component" value="Unassembled WGS sequence"/>
</dbReference>
<evidence type="ECO:0000313" key="1">
    <source>
        <dbReference type="EMBL" id="RKO78240.1"/>
    </source>
</evidence>
<name>A0A8B3FJF4_PECPM</name>
<protein>
    <submittedName>
        <fullName evidence="1">Uncharacterized protein</fullName>
    </submittedName>
</protein>
<dbReference type="CDD" id="cd20698">
    <property type="entry name" value="CdiI_Kp-like"/>
    <property type="match status" value="1"/>
</dbReference>
<proteinExistence type="predicted"/>
<dbReference type="AlphaFoldDB" id="A0A8B3FJF4"/>
<dbReference type="OrthoDB" id="8617637at2"/>
<comment type="caution">
    <text evidence="1">The sequence shown here is derived from an EMBL/GenBank/DDBJ whole genome shotgun (WGS) entry which is preliminary data.</text>
</comment>
<dbReference type="EMBL" id="PSZG01000001">
    <property type="protein sequence ID" value="RKO78240.1"/>
    <property type="molecule type" value="Genomic_DNA"/>
</dbReference>
<dbReference type="RefSeq" id="WP_050512603.1">
    <property type="nucleotide sequence ID" value="NZ_CP027260.1"/>
</dbReference>